<sequence length="112" mass="12802">MAEAEIVMLAKYKEAIQLTKRLIHPTSRRNAVSLFTWLISSKNSGLPGARVKRELCSVSKSLINGFMDKMLKTLRRKLMRSLSKTMETMIFPFLKKILYASLIIPTNPTIIM</sequence>
<dbReference type="EMBL" id="GGEC01084398">
    <property type="protein sequence ID" value="MBX64882.1"/>
    <property type="molecule type" value="Transcribed_RNA"/>
</dbReference>
<organism evidence="1">
    <name type="scientific">Rhizophora mucronata</name>
    <name type="common">Asiatic mangrove</name>
    <dbReference type="NCBI Taxonomy" id="61149"/>
    <lineage>
        <taxon>Eukaryota</taxon>
        <taxon>Viridiplantae</taxon>
        <taxon>Streptophyta</taxon>
        <taxon>Embryophyta</taxon>
        <taxon>Tracheophyta</taxon>
        <taxon>Spermatophyta</taxon>
        <taxon>Magnoliopsida</taxon>
        <taxon>eudicotyledons</taxon>
        <taxon>Gunneridae</taxon>
        <taxon>Pentapetalae</taxon>
        <taxon>rosids</taxon>
        <taxon>fabids</taxon>
        <taxon>Malpighiales</taxon>
        <taxon>Rhizophoraceae</taxon>
        <taxon>Rhizophora</taxon>
    </lineage>
</organism>
<proteinExistence type="predicted"/>
<name>A0A2P2QCZ8_RHIMU</name>
<dbReference type="AlphaFoldDB" id="A0A2P2QCZ8"/>
<protein>
    <submittedName>
        <fullName evidence="1">Uncharacterized protein</fullName>
    </submittedName>
</protein>
<reference evidence="1" key="1">
    <citation type="submission" date="2018-02" db="EMBL/GenBank/DDBJ databases">
        <title>Rhizophora mucronata_Transcriptome.</title>
        <authorList>
            <person name="Meera S.P."/>
            <person name="Sreeshan A."/>
            <person name="Augustine A."/>
        </authorList>
    </citation>
    <scope>NUCLEOTIDE SEQUENCE</scope>
    <source>
        <tissue evidence="1">Leaf</tissue>
    </source>
</reference>
<accession>A0A2P2QCZ8</accession>
<evidence type="ECO:0000313" key="1">
    <source>
        <dbReference type="EMBL" id="MBX64882.1"/>
    </source>
</evidence>